<evidence type="ECO:0000256" key="3">
    <source>
        <dbReference type="ARBA" id="ARBA00022490"/>
    </source>
</evidence>
<evidence type="ECO:0000313" key="12">
    <source>
        <dbReference type="Proteomes" id="UP000694395"/>
    </source>
</evidence>
<feature type="region of interest" description="Disordered" evidence="9">
    <location>
        <begin position="441"/>
        <end position="510"/>
    </location>
</feature>
<evidence type="ECO:0000256" key="7">
    <source>
        <dbReference type="ARBA" id="ARBA00040564"/>
    </source>
</evidence>
<dbReference type="AlphaFoldDB" id="A0A8C7U4E2"/>
<dbReference type="InterPro" id="IPR001313">
    <property type="entry name" value="Pumilio_RNA-bd_rpt"/>
</dbReference>
<dbReference type="PANTHER" id="PTHR12537:SF1">
    <property type="entry name" value="PUMILIO HOMOLOG 1"/>
    <property type="match status" value="1"/>
</dbReference>
<feature type="repeat" description="Pumilio" evidence="8">
    <location>
        <begin position="647"/>
        <end position="682"/>
    </location>
</feature>
<dbReference type="GO" id="GO:0003730">
    <property type="term" value="F:mRNA 3'-UTR binding"/>
    <property type="evidence" value="ECO:0007669"/>
    <property type="project" value="TreeGrafter"/>
</dbReference>
<dbReference type="GO" id="GO:0000932">
    <property type="term" value="C:P-body"/>
    <property type="evidence" value="ECO:0007669"/>
    <property type="project" value="UniProtKB-SubCell"/>
</dbReference>
<dbReference type="CDD" id="cd07920">
    <property type="entry name" value="Pumilio"/>
    <property type="match status" value="1"/>
</dbReference>
<dbReference type="GO" id="GO:0005829">
    <property type="term" value="C:cytosol"/>
    <property type="evidence" value="ECO:0007669"/>
    <property type="project" value="TreeGrafter"/>
</dbReference>
<reference evidence="11" key="1">
    <citation type="submission" date="2020-07" db="EMBL/GenBank/DDBJ databases">
        <title>A long reads based de novo assembly of the rainbow trout Arlee double haploid line genome.</title>
        <authorList>
            <person name="Gao G."/>
            <person name="Palti Y."/>
        </authorList>
    </citation>
    <scope>NUCLEOTIDE SEQUENCE [LARGE SCALE GENOMIC DNA]</scope>
</reference>
<feature type="repeat" description="Pumilio" evidence="8">
    <location>
        <begin position="923"/>
        <end position="962"/>
    </location>
</feature>
<keyword evidence="3" id="KW-0963">Cytoplasm</keyword>
<dbReference type="Pfam" id="PF00806">
    <property type="entry name" value="PUF"/>
    <property type="match status" value="8"/>
</dbReference>
<dbReference type="InterPro" id="IPR033133">
    <property type="entry name" value="PUM-HD"/>
</dbReference>
<evidence type="ECO:0000256" key="4">
    <source>
        <dbReference type="ARBA" id="ARBA00022737"/>
    </source>
</evidence>
<dbReference type="GeneTree" id="ENSGT00940000158079"/>
<feature type="repeat" description="Pumilio" evidence="8">
    <location>
        <begin position="884"/>
        <end position="919"/>
    </location>
</feature>
<feature type="repeat" description="Pumilio" evidence="8">
    <location>
        <begin position="683"/>
        <end position="718"/>
    </location>
</feature>
<feature type="region of interest" description="Disordered" evidence="9">
    <location>
        <begin position="12"/>
        <end position="33"/>
    </location>
</feature>
<dbReference type="PROSITE" id="PS50303">
    <property type="entry name" value="PUM_HD"/>
    <property type="match status" value="1"/>
</dbReference>
<evidence type="ECO:0000256" key="6">
    <source>
        <dbReference type="ARBA" id="ARBA00022884"/>
    </source>
</evidence>
<name>A0A8C7U4E2_ONCMY</name>
<comment type="subcellular location">
    <subcellularLocation>
        <location evidence="1">Cytoplasm</location>
        <location evidence="1">P-body</location>
    </subcellularLocation>
    <subcellularLocation>
        <location evidence="2">Cytoplasmic granule</location>
    </subcellularLocation>
</comment>
<evidence type="ECO:0000259" key="10">
    <source>
        <dbReference type="PROSITE" id="PS50303"/>
    </source>
</evidence>
<dbReference type="SMART" id="SM00025">
    <property type="entry name" value="Pumilio"/>
    <property type="match status" value="8"/>
</dbReference>
<proteinExistence type="predicted"/>
<evidence type="ECO:0000256" key="2">
    <source>
        <dbReference type="ARBA" id="ARBA00004463"/>
    </source>
</evidence>
<dbReference type="GO" id="GO:0006417">
    <property type="term" value="P:regulation of translation"/>
    <property type="evidence" value="ECO:0007669"/>
    <property type="project" value="UniProtKB-KW"/>
</dbReference>
<dbReference type="FunFam" id="1.25.10.10:FF:000004">
    <property type="entry name" value="Pumilio homolog 1 isoform 2"/>
    <property type="match status" value="1"/>
</dbReference>
<reference evidence="11" key="3">
    <citation type="submission" date="2025-09" db="UniProtKB">
        <authorList>
            <consortium name="Ensembl"/>
        </authorList>
    </citation>
    <scope>IDENTIFICATION</scope>
</reference>
<feature type="repeat" description="Pumilio" evidence="8">
    <location>
        <begin position="793"/>
        <end position="828"/>
    </location>
</feature>
<dbReference type="InterPro" id="IPR011989">
    <property type="entry name" value="ARM-like"/>
</dbReference>
<feature type="compositionally biased region" description="Low complexity" evidence="9">
    <location>
        <begin position="551"/>
        <end position="574"/>
    </location>
</feature>
<dbReference type="Gene3D" id="1.25.10.10">
    <property type="entry name" value="Leucine-rich Repeat Variant"/>
    <property type="match status" value="1"/>
</dbReference>
<keyword evidence="6" id="KW-0694">RNA-binding</keyword>
<dbReference type="SUPFAM" id="SSF48371">
    <property type="entry name" value="ARM repeat"/>
    <property type="match status" value="1"/>
</dbReference>
<dbReference type="PANTHER" id="PTHR12537">
    <property type="entry name" value="RNA BINDING PROTEIN PUMILIO-RELATED"/>
    <property type="match status" value="1"/>
</dbReference>
<feature type="repeat" description="Pumilio" evidence="8">
    <location>
        <begin position="846"/>
        <end position="883"/>
    </location>
</feature>
<evidence type="ECO:0000256" key="9">
    <source>
        <dbReference type="SAM" id="MobiDB-lite"/>
    </source>
</evidence>
<reference evidence="11" key="2">
    <citation type="submission" date="2025-08" db="UniProtKB">
        <authorList>
            <consortium name="Ensembl"/>
        </authorList>
    </citation>
    <scope>IDENTIFICATION</scope>
</reference>
<accession>A0A8C7U4E2</accession>
<dbReference type="GO" id="GO:0043488">
    <property type="term" value="P:regulation of mRNA stability"/>
    <property type="evidence" value="ECO:0007669"/>
    <property type="project" value="TreeGrafter"/>
</dbReference>
<dbReference type="InterPro" id="IPR033712">
    <property type="entry name" value="Pumilio_RNA-bd"/>
</dbReference>
<organism evidence="11 12">
    <name type="scientific">Oncorhynchus mykiss</name>
    <name type="common">Rainbow trout</name>
    <name type="synonym">Salmo gairdneri</name>
    <dbReference type="NCBI Taxonomy" id="8022"/>
    <lineage>
        <taxon>Eukaryota</taxon>
        <taxon>Metazoa</taxon>
        <taxon>Chordata</taxon>
        <taxon>Craniata</taxon>
        <taxon>Vertebrata</taxon>
        <taxon>Euteleostomi</taxon>
        <taxon>Actinopterygii</taxon>
        <taxon>Neopterygii</taxon>
        <taxon>Teleostei</taxon>
        <taxon>Protacanthopterygii</taxon>
        <taxon>Salmoniformes</taxon>
        <taxon>Salmonidae</taxon>
        <taxon>Salmoninae</taxon>
        <taxon>Oncorhynchus</taxon>
    </lineage>
</organism>
<evidence type="ECO:0000256" key="1">
    <source>
        <dbReference type="ARBA" id="ARBA00004201"/>
    </source>
</evidence>
<dbReference type="Proteomes" id="UP000694395">
    <property type="component" value="Chromosome 18"/>
</dbReference>
<keyword evidence="5" id="KW-0810">Translation regulation</keyword>
<feature type="compositionally biased region" description="Low complexity" evidence="9">
    <location>
        <begin position="464"/>
        <end position="489"/>
    </location>
</feature>
<feature type="region of interest" description="Disordered" evidence="9">
    <location>
        <begin position="323"/>
        <end position="363"/>
    </location>
</feature>
<feature type="compositionally biased region" description="Low complexity" evidence="9">
    <location>
        <begin position="323"/>
        <end position="342"/>
    </location>
</feature>
<dbReference type="PROSITE" id="PS50302">
    <property type="entry name" value="PUM"/>
    <property type="match status" value="8"/>
</dbReference>
<dbReference type="GO" id="GO:0035196">
    <property type="term" value="P:miRNA processing"/>
    <property type="evidence" value="ECO:0007669"/>
    <property type="project" value="TreeGrafter"/>
</dbReference>
<feature type="region of interest" description="Disordered" evidence="9">
    <location>
        <begin position="540"/>
        <end position="574"/>
    </location>
</feature>
<keyword evidence="12" id="KW-1185">Reference proteome</keyword>
<evidence type="ECO:0000256" key="5">
    <source>
        <dbReference type="ARBA" id="ARBA00022845"/>
    </source>
</evidence>
<keyword evidence="4" id="KW-0677">Repeat</keyword>
<feature type="repeat" description="Pumilio" evidence="8">
    <location>
        <begin position="719"/>
        <end position="756"/>
    </location>
</feature>
<evidence type="ECO:0000313" key="11">
    <source>
        <dbReference type="Ensembl" id="ENSOMYP00000088851.2"/>
    </source>
</evidence>
<dbReference type="InterPro" id="IPR016024">
    <property type="entry name" value="ARM-type_fold"/>
</dbReference>
<dbReference type="Ensembl" id="ENSOMYT00000096765.2">
    <property type="protein sequence ID" value="ENSOMYP00000088851.2"/>
    <property type="gene ID" value="ENSOMYG00000040426.2"/>
</dbReference>
<feature type="compositionally biased region" description="Polar residues" evidence="9">
    <location>
        <begin position="351"/>
        <end position="363"/>
    </location>
</feature>
<feature type="domain" description="PUM-HD" evidence="10">
    <location>
        <begin position="627"/>
        <end position="988"/>
    </location>
</feature>
<feature type="repeat" description="Pumilio" evidence="8">
    <location>
        <begin position="757"/>
        <end position="792"/>
    </location>
</feature>
<sequence length="1006" mass="107987">TDCPGVGGCFSPGLGGDPSGDHPVPVSQGVAGAGRSQDDAMVDYFFQRQHGEQPGKHRWPIGDNIHDSQVRSMDELNHDFQALALEGRAMGELLTGKKFWESDEAGKDGPKGIFLDQWRDSAWGATDHSVSQPIMVSRRPGGGFHSGGEVGGSVMSPRSESGGLGVSMVEYVLSSSPAEKLDSCLRKGPYVSSLTPFSLSFIYHYNQLTFITDNLDSCARFYCSLNLDSCLFQRPSALALQQLTAAQQQQYALAAAQQSHIGLAPAFVPNPYIISTGPPGTDPYAAGLAAAATLGPAVMPPQYYGVTPWGVYPANLFQQQAAAANNSANQQAQGQNQQNQQQVMRGGGNQRPLTPSQGPQGQQNDQLISAAAVNSALAFGQGLAAAAYYDQTGALVVNTGSRSGPVRLMAPAGSVIISPSAAQAVAAAAAAGGGANGGMGGGANGPFRGMQSQQPQQQGGGAMSGNSFYGSSSLSNSSQSSSLFSQGSQTTYLANSSGGSGSRRDSLTGSSDLYKRTQSSLTPIGHGGFYNGTLGFSSSPGPVGMPLPNQGPSHSLTPPPSLSNHSSSSNLNLGGLTNGSGRFISAAPGAEAKYRSASSGSSLFSPSSQLFPSSRLRYGMSDVMPSGRSRLLEDFRNNRYPNLQLREIAGHIMEFSQDQHGSRFIQLKLERASSAERQLVFSEILQAAYQLMVDVFGNYVIQKFFEFGSLDQKLALAERIRGHVLSLALQMYGCRVIQKALEFIPSDQQVISEMVRELDGHVLKCVKDQNGNHVVQKCIECVQPHALHFIIDAFKGQVFALSTHPYGCRVIQRILEHCLPDQTLPILEELHQHTEQLVSGHCHHTDILYCVLCLRLDLDQYGNYVIQHVLEHGRAEDKSKIVAEIRGNVLGLSQHKFASNVVEKCVSHASRAERAVLIDEVCSLTEGPHSALYTMMKDQYANYVVQKMIDVAEPTQRKIVMHKIRPHISTLRKYTYGKHILAKLEKYYMKNGVDLGPLCGPPNGIM</sequence>
<protein>
    <recommendedName>
        <fullName evidence="7">Pumilio homolog 1</fullName>
    </recommendedName>
</protein>
<evidence type="ECO:0000256" key="8">
    <source>
        <dbReference type="PROSITE-ProRule" id="PRU00317"/>
    </source>
</evidence>